<evidence type="ECO:0000313" key="10">
    <source>
        <dbReference type="EMBL" id="WJW70014.1"/>
    </source>
</evidence>
<dbReference type="InterPro" id="IPR036922">
    <property type="entry name" value="Rieske_2Fe-2S_sf"/>
</dbReference>
<reference evidence="9 11" key="1">
    <citation type="submission" date="2020-06" db="EMBL/GenBank/DDBJ databases">
        <title>Anoxygenic phototrophic Chloroflexota member uses a Type I reaction center.</title>
        <authorList>
            <person name="Tsuji J.M."/>
            <person name="Shaw N.A."/>
            <person name="Nagashima S."/>
            <person name="Venkiteswaran J."/>
            <person name="Schiff S.L."/>
            <person name="Hanada S."/>
            <person name="Tank M."/>
            <person name="Neufeld J.D."/>
        </authorList>
    </citation>
    <scope>NUCLEOTIDE SEQUENCE [LARGE SCALE GENOMIC DNA]</scope>
    <source>
        <strain evidence="9">L227-S17</strain>
    </source>
</reference>
<dbReference type="PRINTS" id="PR00162">
    <property type="entry name" value="RIESKE"/>
</dbReference>
<dbReference type="InterPro" id="IPR005805">
    <property type="entry name" value="Rieske_Fe-S_prot_C"/>
</dbReference>
<keyword evidence="5" id="KW-1015">Disulfide bond</keyword>
<comment type="cofactor">
    <cofactor evidence="6">
        <name>[2Fe-2S] cluster</name>
        <dbReference type="ChEBI" id="CHEBI:190135"/>
    </cofactor>
</comment>
<keyword evidence="7" id="KW-1133">Transmembrane helix</keyword>
<dbReference type="Gene3D" id="2.102.10.10">
    <property type="entry name" value="Rieske [2Fe-2S] iron-sulphur domain"/>
    <property type="match status" value="1"/>
</dbReference>
<evidence type="ECO:0000256" key="2">
    <source>
        <dbReference type="ARBA" id="ARBA00022723"/>
    </source>
</evidence>
<name>A0A8T7M4G7_9CHLR</name>
<evidence type="ECO:0000313" key="12">
    <source>
        <dbReference type="Proteomes" id="UP001431572"/>
    </source>
</evidence>
<dbReference type="GO" id="GO:0004497">
    <property type="term" value="F:monooxygenase activity"/>
    <property type="evidence" value="ECO:0007669"/>
    <property type="project" value="UniProtKB-ARBA"/>
</dbReference>
<dbReference type="EMBL" id="JACATZ010000001">
    <property type="protein sequence ID" value="NWJ46991.1"/>
    <property type="molecule type" value="Genomic_DNA"/>
</dbReference>
<keyword evidence="4" id="KW-0411">Iron-sulfur</keyword>
<dbReference type="InterPro" id="IPR019546">
    <property type="entry name" value="TAT_signal_bac_arc"/>
</dbReference>
<keyword evidence="7" id="KW-0812">Transmembrane</keyword>
<evidence type="ECO:0000313" key="9">
    <source>
        <dbReference type="EMBL" id="NWJ46991.1"/>
    </source>
</evidence>
<dbReference type="InterPro" id="IPR014349">
    <property type="entry name" value="Rieske_Fe-S_prot"/>
</dbReference>
<dbReference type="PANTHER" id="PTHR10134">
    <property type="entry name" value="CYTOCHROME B-C1 COMPLEX SUBUNIT RIESKE, MITOCHONDRIAL"/>
    <property type="match status" value="1"/>
</dbReference>
<feature type="domain" description="Rieske" evidence="8">
    <location>
        <begin position="115"/>
        <end position="174"/>
    </location>
</feature>
<dbReference type="AlphaFoldDB" id="A0A8T7M4G7"/>
<proteinExistence type="predicted"/>
<dbReference type="EMBL" id="CP128401">
    <property type="protein sequence ID" value="WJW70014.1"/>
    <property type="molecule type" value="Genomic_DNA"/>
</dbReference>
<accession>A0A8T7M4G7</accession>
<dbReference type="RefSeq" id="WP_341471899.1">
    <property type="nucleotide sequence ID" value="NZ_CP128401.1"/>
</dbReference>
<dbReference type="CDD" id="cd03467">
    <property type="entry name" value="Rieske"/>
    <property type="match status" value="1"/>
</dbReference>
<protein>
    <submittedName>
        <fullName evidence="9">Ubiquinol-cytochrome c reductase iron-sulfur subunit</fullName>
    </submittedName>
</protein>
<evidence type="ECO:0000256" key="4">
    <source>
        <dbReference type="ARBA" id="ARBA00023014"/>
    </source>
</evidence>
<evidence type="ECO:0000256" key="5">
    <source>
        <dbReference type="ARBA" id="ARBA00023157"/>
    </source>
</evidence>
<feature type="transmembrane region" description="Helical" evidence="7">
    <location>
        <begin position="28"/>
        <end position="49"/>
    </location>
</feature>
<dbReference type="InterPro" id="IPR006311">
    <property type="entry name" value="TAT_signal"/>
</dbReference>
<evidence type="ECO:0000313" key="11">
    <source>
        <dbReference type="Proteomes" id="UP000521676"/>
    </source>
</evidence>
<evidence type="ECO:0000256" key="3">
    <source>
        <dbReference type="ARBA" id="ARBA00023004"/>
    </source>
</evidence>
<keyword evidence="2" id="KW-0479">Metal-binding</keyword>
<organism evidence="9 11">
    <name type="scientific">Candidatus Chlorohelix allophototropha</name>
    <dbReference type="NCBI Taxonomy" id="3003348"/>
    <lineage>
        <taxon>Bacteria</taxon>
        <taxon>Bacillati</taxon>
        <taxon>Chloroflexota</taxon>
        <taxon>Chloroflexia</taxon>
        <taxon>Candidatus Chloroheliales</taxon>
        <taxon>Candidatus Chloroheliaceae</taxon>
        <taxon>Candidatus Chlorohelix</taxon>
    </lineage>
</organism>
<dbReference type="Pfam" id="PF00355">
    <property type="entry name" value="Rieske"/>
    <property type="match status" value="1"/>
</dbReference>
<dbReference type="GO" id="GO:0046872">
    <property type="term" value="F:metal ion binding"/>
    <property type="evidence" value="ECO:0007669"/>
    <property type="project" value="UniProtKB-KW"/>
</dbReference>
<dbReference type="GO" id="GO:0051537">
    <property type="term" value="F:2 iron, 2 sulfur cluster binding"/>
    <property type="evidence" value="ECO:0007669"/>
    <property type="project" value="UniProtKB-KW"/>
</dbReference>
<keyword evidence="3" id="KW-0408">Iron</keyword>
<dbReference type="PROSITE" id="PS51296">
    <property type="entry name" value="RIESKE"/>
    <property type="match status" value="1"/>
</dbReference>
<dbReference type="Proteomes" id="UP000521676">
    <property type="component" value="Unassembled WGS sequence"/>
</dbReference>
<evidence type="ECO:0000259" key="8">
    <source>
        <dbReference type="PROSITE" id="PS51296"/>
    </source>
</evidence>
<dbReference type="GO" id="GO:0016705">
    <property type="term" value="F:oxidoreductase activity, acting on paired donors, with incorporation or reduction of molecular oxygen"/>
    <property type="evidence" value="ECO:0007669"/>
    <property type="project" value="UniProtKB-ARBA"/>
</dbReference>
<reference evidence="10" key="2">
    <citation type="journal article" date="2024" name="Nature">
        <title>Anoxygenic phototroph of the Chloroflexota uses a type I reaction centre.</title>
        <authorList>
            <person name="Tsuji J.M."/>
            <person name="Shaw N.A."/>
            <person name="Nagashima S."/>
            <person name="Venkiteswaran J.J."/>
            <person name="Schiff S.L."/>
            <person name="Watanabe T."/>
            <person name="Fukui M."/>
            <person name="Hanada S."/>
            <person name="Tank M."/>
            <person name="Neufeld J.D."/>
        </authorList>
    </citation>
    <scope>NUCLEOTIDE SEQUENCE</scope>
    <source>
        <strain evidence="10">L227-S17</strain>
        <plasmid evidence="10 12">unnamed1</plasmid>
    </source>
</reference>
<keyword evidence="10" id="KW-0614">Plasmid</keyword>
<dbReference type="Proteomes" id="UP001431572">
    <property type="component" value="Plasmid unnamed1"/>
</dbReference>
<keyword evidence="7" id="KW-0472">Membrane</keyword>
<keyword evidence="1" id="KW-0001">2Fe-2S</keyword>
<dbReference type="GO" id="GO:0016020">
    <property type="term" value="C:membrane"/>
    <property type="evidence" value="ECO:0007669"/>
    <property type="project" value="InterPro"/>
</dbReference>
<evidence type="ECO:0000256" key="6">
    <source>
        <dbReference type="ARBA" id="ARBA00034078"/>
    </source>
</evidence>
<keyword evidence="12" id="KW-1185">Reference proteome</keyword>
<gene>
    <name evidence="9" type="ORF">HXX08_14105</name>
    <name evidence="10" type="ORF">OZ401_004816</name>
</gene>
<evidence type="ECO:0000256" key="1">
    <source>
        <dbReference type="ARBA" id="ARBA00022714"/>
    </source>
</evidence>
<dbReference type="PROSITE" id="PS51318">
    <property type="entry name" value="TAT"/>
    <property type="match status" value="1"/>
</dbReference>
<geneLocation type="plasmid" evidence="10 12">
    <name>unnamed1</name>
</geneLocation>
<sequence>MILSNTNDLDTPLVDPTPTRRTFLKTGIYAVAAGAGLVIAVPTMGYFIAPATNKEGSAIKVAVGKVADLSNQTELKTVMLRDITYTDTFKPSTINRKVFVRALKPNASQPEDFLVLDSTCTHAGCSVDYRVSTKDIFCGCHGSYYDQDGKNIKGPAPRPLGSYEVKIENGEVVINVFQTFSV</sequence>
<dbReference type="InterPro" id="IPR017941">
    <property type="entry name" value="Rieske_2Fe-2S"/>
</dbReference>
<evidence type="ECO:0000256" key="7">
    <source>
        <dbReference type="SAM" id="Phobius"/>
    </source>
</evidence>
<dbReference type="SUPFAM" id="SSF50022">
    <property type="entry name" value="ISP domain"/>
    <property type="match status" value="1"/>
</dbReference>
<dbReference type="NCBIfam" id="TIGR01409">
    <property type="entry name" value="TAT_signal_seq"/>
    <property type="match status" value="1"/>
</dbReference>